<dbReference type="RefSeq" id="XP_026097145.1">
    <property type="nucleotide sequence ID" value="XM_026241360.1"/>
</dbReference>
<dbReference type="GO" id="GO:0004197">
    <property type="term" value="F:cysteine-type endopeptidase activity"/>
    <property type="evidence" value="ECO:0007669"/>
    <property type="project" value="UniProtKB-EC"/>
</dbReference>
<dbReference type="CTD" id="569298"/>
<dbReference type="InterPro" id="IPR038765">
    <property type="entry name" value="Papain-like_cys_pep_sf"/>
</dbReference>
<evidence type="ECO:0000259" key="11">
    <source>
        <dbReference type="SMART" id="SM00645"/>
    </source>
</evidence>
<evidence type="ECO:0000256" key="7">
    <source>
        <dbReference type="ARBA" id="ARBA00022801"/>
    </source>
</evidence>
<dbReference type="CDD" id="cd02620">
    <property type="entry name" value="Peptidase_C1A_CathepsinB"/>
    <property type="match status" value="1"/>
</dbReference>
<evidence type="ECO:0000256" key="8">
    <source>
        <dbReference type="ARBA" id="ARBA00022807"/>
    </source>
</evidence>
<dbReference type="SUPFAM" id="SSF54001">
    <property type="entry name" value="Cysteine proteinases"/>
    <property type="match status" value="1"/>
</dbReference>
<evidence type="ECO:0000256" key="3">
    <source>
        <dbReference type="ARBA" id="ARBA00012537"/>
    </source>
</evidence>
<evidence type="ECO:0000313" key="12">
    <source>
        <dbReference type="Proteomes" id="UP000515129"/>
    </source>
</evidence>
<reference evidence="13" key="2">
    <citation type="submission" date="2025-08" db="UniProtKB">
        <authorList>
            <consortium name="RefSeq"/>
        </authorList>
    </citation>
    <scope>IDENTIFICATION</scope>
    <source>
        <strain evidence="13">Wakin</strain>
        <tissue evidence="13">Muscle</tissue>
    </source>
</reference>
<dbReference type="AlphaFoldDB" id="A0A6P6MKB0"/>
<dbReference type="PROSITE" id="PS00640">
    <property type="entry name" value="THIOL_PROTEASE_ASN"/>
    <property type="match status" value="1"/>
</dbReference>
<dbReference type="Proteomes" id="UP000515129">
    <property type="component" value="Linkage group LG45M"/>
</dbReference>
<keyword evidence="7" id="KW-0378">Hydrolase</keyword>
<dbReference type="InterPro" id="IPR000169">
    <property type="entry name" value="Pept_cys_AS"/>
</dbReference>
<keyword evidence="9" id="KW-0865">Zymogen</keyword>
<evidence type="ECO:0000256" key="1">
    <source>
        <dbReference type="ARBA" id="ARBA00001754"/>
    </source>
</evidence>
<organism evidence="12 13">
    <name type="scientific">Carassius auratus</name>
    <name type="common">Goldfish</name>
    <dbReference type="NCBI Taxonomy" id="7957"/>
    <lineage>
        <taxon>Eukaryota</taxon>
        <taxon>Metazoa</taxon>
        <taxon>Chordata</taxon>
        <taxon>Craniata</taxon>
        <taxon>Vertebrata</taxon>
        <taxon>Euteleostomi</taxon>
        <taxon>Actinopterygii</taxon>
        <taxon>Neopterygii</taxon>
        <taxon>Teleostei</taxon>
        <taxon>Ostariophysi</taxon>
        <taxon>Cypriniformes</taxon>
        <taxon>Cyprinidae</taxon>
        <taxon>Cyprininae</taxon>
        <taxon>Carassius</taxon>
    </lineage>
</organism>
<dbReference type="InterPro" id="IPR025660">
    <property type="entry name" value="Pept_his_AS"/>
</dbReference>
<dbReference type="EC" id="3.4.22.1" evidence="3"/>
<dbReference type="FunFam" id="3.90.70.10:FF:000031">
    <property type="entry name" value="Cathepsin B"/>
    <property type="match status" value="1"/>
</dbReference>
<gene>
    <name evidence="13" type="primary">ctsbb</name>
</gene>
<dbReference type="OrthoDB" id="640249at2759"/>
<comment type="catalytic activity">
    <reaction evidence="1">
        <text>Hydrolysis of proteins with broad specificity for peptide bonds. Preferentially cleaves -Arg-Arg-|-Xaa bonds in small molecule substrates (thus differing from cathepsin L). In addition to being an endopeptidase, shows peptidyl-dipeptidase activity, liberating C-terminal dipeptides.</text>
        <dbReference type="EC" id="3.4.22.1"/>
    </reaction>
</comment>
<dbReference type="PROSITE" id="PS00139">
    <property type="entry name" value="THIOL_PROTEASE_CYS"/>
    <property type="match status" value="1"/>
</dbReference>
<evidence type="ECO:0000256" key="4">
    <source>
        <dbReference type="ARBA" id="ARBA00015559"/>
    </source>
</evidence>
<dbReference type="Gene3D" id="3.90.70.10">
    <property type="entry name" value="Cysteine proteinases"/>
    <property type="match status" value="1"/>
</dbReference>
<name>A0A6P6MKB0_CARAU</name>
<dbReference type="InterPro" id="IPR012599">
    <property type="entry name" value="Propeptide_C1A"/>
</dbReference>
<evidence type="ECO:0000256" key="2">
    <source>
        <dbReference type="ARBA" id="ARBA00008455"/>
    </source>
</evidence>
<evidence type="ECO:0000313" key="13">
    <source>
        <dbReference type="RefSeq" id="XP_026097145.1"/>
    </source>
</evidence>
<dbReference type="PRINTS" id="PR00705">
    <property type="entry name" value="PAPAIN"/>
</dbReference>
<evidence type="ECO:0000256" key="6">
    <source>
        <dbReference type="ARBA" id="ARBA00022729"/>
    </source>
</evidence>
<protein>
    <recommendedName>
        <fullName evidence="4">Cathepsin B</fullName>
        <ecNumber evidence="3">3.4.22.1</ecNumber>
    </recommendedName>
</protein>
<dbReference type="Pfam" id="PF08127">
    <property type="entry name" value="Propeptide_C1"/>
    <property type="match status" value="1"/>
</dbReference>
<dbReference type="Pfam" id="PF00112">
    <property type="entry name" value="Peptidase_C1"/>
    <property type="match status" value="1"/>
</dbReference>
<feature type="domain" description="Peptidase C1A papain C-terminal" evidence="11">
    <location>
        <begin position="136"/>
        <end position="384"/>
    </location>
</feature>
<dbReference type="InterPro" id="IPR025661">
    <property type="entry name" value="Pept_asp_AS"/>
</dbReference>
<comment type="similarity">
    <text evidence="2">Belongs to the peptidase C1 family.</text>
</comment>
<keyword evidence="8" id="KW-0788">Thiol protease</keyword>
<keyword evidence="6" id="KW-0732">Signal</keyword>
<dbReference type="SMART" id="SM00645">
    <property type="entry name" value="Pept_C1"/>
    <property type="match status" value="1"/>
</dbReference>
<accession>A0A6P6MKB0</accession>
<evidence type="ECO:0000256" key="5">
    <source>
        <dbReference type="ARBA" id="ARBA00022670"/>
    </source>
</evidence>
<keyword evidence="10" id="KW-1015">Disulfide bond</keyword>
<proteinExistence type="inferred from homology"/>
<reference evidence="12" key="1">
    <citation type="submission" date="2024-06" db="UniProtKB">
        <authorList>
            <consortium name="RefSeq"/>
        </authorList>
    </citation>
    <scope>NUCLEOTIDE SEQUENCE [LARGE SCALE GENOMIC DNA]</scope>
    <source>
        <strain evidence="12">Wakin</strain>
    </source>
</reference>
<evidence type="ECO:0000256" key="9">
    <source>
        <dbReference type="ARBA" id="ARBA00023145"/>
    </source>
</evidence>
<dbReference type="InterPro" id="IPR000668">
    <property type="entry name" value="Peptidase_C1A_C"/>
</dbReference>
<sequence length="387" mass="42584">MKVNPVLRCLSHVRVSDLCLSCDVVKAPDRPSHDALLHQALLKEQTSLCVTSVSKTEEQNLKLRMWRVCFLSALLSVTCGRSHDHMISFINTANTTWTAGVNFQNVKDEHLKSLCGTILKGPRLPDTVKHVSNMNLPASFDPRTEWPYCKTLSQIRDQGSCGSCWALGAVEAISDRICIHSKGKVSVEISAEDLLSCCEECGFGCSGGFASVAWDYWTKSGLVTGGLYGSNQGCRPYTISPCEHHVNGTRPPCSGEQDTPQCNSVCIPQYSVPYKQDKHFGYKAYNVPSDQQQIMTELQSGGPVEAAFTVYEDFLLYKSGVYQHVTGSELGGHAVKVLGWGEEDGTPYWLVANSWNSDWGDNGYFKIVRGQDECGFESEMVAGVPQL</sequence>
<keyword evidence="12" id="KW-1185">Reference proteome</keyword>
<dbReference type="InterPro" id="IPR013128">
    <property type="entry name" value="Peptidase_C1A"/>
</dbReference>
<dbReference type="PROSITE" id="PS00639">
    <property type="entry name" value="THIOL_PROTEASE_HIS"/>
    <property type="match status" value="1"/>
</dbReference>
<dbReference type="GO" id="GO:0006508">
    <property type="term" value="P:proteolysis"/>
    <property type="evidence" value="ECO:0007669"/>
    <property type="project" value="UniProtKB-KW"/>
</dbReference>
<dbReference type="KEGG" id="caua:113068580"/>
<keyword evidence="5" id="KW-0645">Protease</keyword>
<dbReference type="PANTHER" id="PTHR12411">
    <property type="entry name" value="CYSTEINE PROTEASE FAMILY C1-RELATED"/>
    <property type="match status" value="1"/>
</dbReference>
<evidence type="ECO:0000256" key="10">
    <source>
        <dbReference type="ARBA" id="ARBA00023157"/>
    </source>
</evidence>